<dbReference type="GO" id="GO:0003677">
    <property type="term" value="F:DNA binding"/>
    <property type="evidence" value="ECO:0007669"/>
    <property type="project" value="InterPro"/>
</dbReference>
<feature type="domain" description="Phosphoribosyltransferase" evidence="3">
    <location>
        <begin position="153"/>
        <end position="354"/>
    </location>
</feature>
<feature type="compositionally biased region" description="Low complexity" evidence="1">
    <location>
        <begin position="27"/>
        <end position="41"/>
    </location>
</feature>
<dbReference type="GO" id="GO:0051131">
    <property type="term" value="P:chaperone-mediated protein complex assembly"/>
    <property type="evidence" value="ECO:0007669"/>
    <property type="project" value="InterPro"/>
</dbReference>
<evidence type="ECO:0000313" key="5">
    <source>
        <dbReference type="Proteomes" id="UP000694044"/>
    </source>
</evidence>
<protein>
    <recommendedName>
        <fullName evidence="6">HTH psq-type domain-containing protein</fullName>
    </recommendedName>
</protein>
<evidence type="ECO:0000259" key="2">
    <source>
        <dbReference type="Pfam" id="PF04218"/>
    </source>
</evidence>
<dbReference type="AlphaFoldDB" id="A0A8T1VB07"/>
<sequence>MPMQQPLGEFMTLHVAGNADVAFALESSSSSSTTASPATSAREGESMKAAAKAEDEAAGNSTPHEKQKKRVRYLCDTDRHNIIRRIDNGEKQAALAREYGVTRAAVCHIKKNREEIITRYDSLVKQAHEIDRAENFADPPGENLMVREIRSSSVLLLMTTLRDRRSGPATFRRAAGRLIMLLLEEALAVISAHAIEMTTATGSLTYGLERTDEFCGVAIGAEGFPLLVLFHQMEPDAPQGSIHVEQEVNQQGQSTWRLDHMDLPSAVTRYKVLLFSSTVNTGGAECKAIEALCSLGVQEDRITLVVLLCSTDSLVAICTRFPGRVRVITGAIDSKVDPQTQAIIPGLGDFVARYLVEAGGDCWKITMDANVVLLQAVAGVARAVRSLYGPNKLRKQVTDELDQTLFSADAYTVASALQSQNAGTAILQQALDAQRNVFGTGCTTMVTLCGVLAEAALELQRQGLQAAIVQQAMSSVELCCLETARHMRVPLAEVVPSFQMLTWPRQLATLGQILATSNRSIATTLAVRVASALDPIRFCGEEHVSLQELVTTHVVLGGVTSATSSRVLDGVLLPVAEDSHRNALRRKMSLAVDGTISIDGGVVILAGDLDTTDFTTDSSVQVIFVHGSVNPRVIDASESTSRAPLCIPVLSYNSLRQLAEMSGAEIVDSWEELLPSAVGRECLQVNALDLSVSRAQDNDDDDELAAFFMQVVLRDATRQPHVSVIVQGPTKSLAVELRNELRTMLCRLRNALRSGNVLPGNGGFWCACAAAVAQEAETLATSNQELLSFATSRLADPLIQLGVILLENSGGCNPNDVEADSFFSRLARVRTVQKRFARSVQDVGASKFYSRYFDFRSTEYAVLSSNPAEPESEDGRFSHADEHKSTSSAIRGGFRVIQLLLNIERHHVN</sequence>
<feature type="domain" description="HTH psq-type" evidence="2">
    <location>
        <begin position="79"/>
        <end position="116"/>
    </location>
</feature>
<dbReference type="InterPro" id="IPR000836">
    <property type="entry name" value="PRTase_dom"/>
</dbReference>
<dbReference type="InterPro" id="IPR042984">
    <property type="entry name" value="BBS12"/>
</dbReference>
<dbReference type="FunFam" id="3.40.50.2020:FF:000106">
    <property type="entry name" value="Uridine kinase, putative (AFU_orthologue AFUA_2G05430)"/>
    <property type="match status" value="1"/>
</dbReference>
<proteinExistence type="predicted"/>
<reference evidence="4" key="1">
    <citation type="submission" date="2021-02" db="EMBL/GenBank/DDBJ databases">
        <authorList>
            <person name="Palmer J.M."/>
        </authorList>
    </citation>
    <scope>NUCLEOTIDE SEQUENCE</scope>
    <source>
        <strain evidence="4">SCRP734</strain>
    </source>
</reference>
<organism evidence="4 5">
    <name type="scientific">Phytophthora pseudosyringae</name>
    <dbReference type="NCBI Taxonomy" id="221518"/>
    <lineage>
        <taxon>Eukaryota</taxon>
        <taxon>Sar</taxon>
        <taxon>Stramenopiles</taxon>
        <taxon>Oomycota</taxon>
        <taxon>Peronosporomycetes</taxon>
        <taxon>Peronosporales</taxon>
        <taxon>Peronosporaceae</taxon>
        <taxon>Phytophthora</taxon>
    </lineage>
</organism>
<dbReference type="Pfam" id="PF14681">
    <property type="entry name" value="UPRTase"/>
    <property type="match status" value="1"/>
</dbReference>
<dbReference type="Pfam" id="PF00118">
    <property type="entry name" value="Cpn60_TCP1"/>
    <property type="match status" value="2"/>
</dbReference>
<dbReference type="InterPro" id="IPR002423">
    <property type="entry name" value="Cpn60/GroEL/TCP-1"/>
</dbReference>
<dbReference type="Pfam" id="PF04218">
    <property type="entry name" value="CENP-B_N"/>
    <property type="match status" value="1"/>
</dbReference>
<feature type="compositionally biased region" description="Basic and acidic residues" evidence="1">
    <location>
        <begin position="873"/>
        <end position="884"/>
    </location>
</feature>
<evidence type="ECO:0000256" key="1">
    <source>
        <dbReference type="SAM" id="MobiDB-lite"/>
    </source>
</evidence>
<keyword evidence="5" id="KW-1185">Reference proteome</keyword>
<dbReference type="InterPro" id="IPR007889">
    <property type="entry name" value="HTH_Psq"/>
</dbReference>
<feature type="region of interest" description="Disordered" evidence="1">
    <location>
        <begin position="865"/>
        <end position="884"/>
    </location>
</feature>
<dbReference type="GO" id="GO:0045494">
    <property type="term" value="P:photoreceptor cell maintenance"/>
    <property type="evidence" value="ECO:0007669"/>
    <property type="project" value="TreeGrafter"/>
</dbReference>
<comment type="caution">
    <text evidence="4">The sequence shown here is derived from an EMBL/GenBank/DDBJ whole genome shotgun (WGS) entry which is preliminary data.</text>
</comment>
<dbReference type="OrthoDB" id="125347at2759"/>
<evidence type="ECO:0000259" key="3">
    <source>
        <dbReference type="Pfam" id="PF14681"/>
    </source>
</evidence>
<evidence type="ECO:0008006" key="6">
    <source>
        <dbReference type="Google" id="ProtNLM"/>
    </source>
</evidence>
<dbReference type="Proteomes" id="UP000694044">
    <property type="component" value="Unassembled WGS sequence"/>
</dbReference>
<dbReference type="PANTHER" id="PTHR46883:SF1">
    <property type="entry name" value="BARDET-BIEDL SYNDROME 12 PROTEIN"/>
    <property type="match status" value="1"/>
</dbReference>
<gene>
    <name evidence="4" type="ORF">PHYPSEUDO_010075</name>
</gene>
<accession>A0A8T1VB07</accession>
<evidence type="ECO:0000313" key="4">
    <source>
        <dbReference type="EMBL" id="KAG7378452.1"/>
    </source>
</evidence>
<feature type="compositionally biased region" description="Basic and acidic residues" evidence="1">
    <location>
        <begin position="42"/>
        <end position="55"/>
    </location>
</feature>
<feature type="region of interest" description="Disordered" evidence="1">
    <location>
        <begin position="26"/>
        <end position="69"/>
    </location>
</feature>
<dbReference type="GO" id="GO:0005524">
    <property type="term" value="F:ATP binding"/>
    <property type="evidence" value="ECO:0007669"/>
    <property type="project" value="InterPro"/>
</dbReference>
<dbReference type="PANTHER" id="PTHR46883">
    <property type="entry name" value="BARDET-BIEDL SYNDROME 12 PROTEIN"/>
    <property type="match status" value="1"/>
</dbReference>
<name>A0A8T1VB07_9STRA</name>
<dbReference type="EMBL" id="JAGDFM010000422">
    <property type="protein sequence ID" value="KAG7378452.1"/>
    <property type="molecule type" value="Genomic_DNA"/>
</dbReference>